<feature type="region of interest" description="Disordered" evidence="1">
    <location>
        <begin position="60"/>
        <end position="101"/>
    </location>
</feature>
<evidence type="ECO:0000313" key="2">
    <source>
        <dbReference type="EMBL" id="KAH0817295.1"/>
    </source>
</evidence>
<accession>A0A8J6LDU9</accession>
<comment type="caution">
    <text evidence="2">The sequence shown here is derived from an EMBL/GenBank/DDBJ whole genome shotgun (WGS) entry which is preliminary data.</text>
</comment>
<protein>
    <recommendedName>
        <fullName evidence="4">Peptidase aspartic putative domain-containing protein</fullName>
    </recommendedName>
</protein>
<organism evidence="2 3">
    <name type="scientific">Tenebrio molitor</name>
    <name type="common">Yellow mealworm beetle</name>
    <dbReference type="NCBI Taxonomy" id="7067"/>
    <lineage>
        <taxon>Eukaryota</taxon>
        <taxon>Metazoa</taxon>
        <taxon>Ecdysozoa</taxon>
        <taxon>Arthropoda</taxon>
        <taxon>Hexapoda</taxon>
        <taxon>Insecta</taxon>
        <taxon>Pterygota</taxon>
        <taxon>Neoptera</taxon>
        <taxon>Endopterygota</taxon>
        <taxon>Coleoptera</taxon>
        <taxon>Polyphaga</taxon>
        <taxon>Cucujiformia</taxon>
        <taxon>Tenebrionidae</taxon>
        <taxon>Tenebrio</taxon>
    </lineage>
</organism>
<gene>
    <name evidence="2" type="ORF">GEV33_005496</name>
</gene>
<evidence type="ECO:0000256" key="1">
    <source>
        <dbReference type="SAM" id="MobiDB-lite"/>
    </source>
</evidence>
<dbReference type="Pfam" id="PF03564">
    <property type="entry name" value="DUF1759"/>
    <property type="match status" value="1"/>
</dbReference>
<evidence type="ECO:0000313" key="3">
    <source>
        <dbReference type="Proteomes" id="UP000719412"/>
    </source>
</evidence>
<dbReference type="Proteomes" id="UP000719412">
    <property type="component" value="Unassembled WGS sequence"/>
</dbReference>
<evidence type="ECO:0008006" key="4">
    <source>
        <dbReference type="Google" id="ProtNLM"/>
    </source>
</evidence>
<dbReference type="PANTHER" id="PTHR47331:SF1">
    <property type="entry name" value="GAG-LIKE PROTEIN"/>
    <property type="match status" value="1"/>
</dbReference>
<keyword evidence="3" id="KW-1185">Reference proteome</keyword>
<feature type="compositionally biased region" description="Basic and acidic residues" evidence="1">
    <location>
        <begin position="72"/>
        <end position="81"/>
    </location>
</feature>
<dbReference type="PANTHER" id="PTHR47331">
    <property type="entry name" value="PHD-TYPE DOMAIN-CONTAINING PROTEIN"/>
    <property type="match status" value="1"/>
</dbReference>
<proteinExistence type="predicted"/>
<dbReference type="EMBL" id="JABDTM020019838">
    <property type="protein sequence ID" value="KAH0817295.1"/>
    <property type="molecule type" value="Genomic_DNA"/>
</dbReference>
<dbReference type="InterPro" id="IPR005312">
    <property type="entry name" value="DUF1759"/>
</dbReference>
<name>A0A8J6LDU9_TENMO</name>
<sequence>MNNELRISNPGFPAFSLFFLARSLPLRGNPGLPAFSFLPGPFLPAVREPRPSRFLSPFFLRPEQEEPAASRSDQKNSKYEPRSPPTPARNTPPGHGHRPRKTPLLRHLLVLLPLFRALTADPRTPYAPQSYPGRVASHHSRKKGLALEAYRDRPERRQIPVSIMAMAYYSNSDSEYSVEMFSSDSDDEEMINIVEHLARPRKVPRVQMRKDHFNYWDDEEFYRRFRLSKETIVLLLDQITDAIKHPTNWNLNLRALLKRRFARAQSIFEKFEPVHSPILAHTAAQSESDFAAEEQIRREFFEAFDEIEAIYVNYFPEIDRPASTETNQSTSSSSNLRLPKLSLRNFNGNFNVAQIEKFQYLRVLSCLSGEPLNLVKALTLSEENYPIAYKALVDRYENKRRLSYHYWNNIQALPKLKSESSQGLRETIDKFTENRSALLALNLSHSLEDFMKLQFKIVVNYRVVKSQLQIKNKIGFARRLVVAVDKLLHLCGRPPHIQMSGLCVKNTSPTVRSGKVTAPLYQLSSFVPPIKILSVEIVVSLLHGKASHYASFQQKFDSKFVNNFAALQFKFDRNKFVSAEPTAVIEVKDMHGNFRRVRVILDNCSQGSFITQKCLRRLGLRFTPSKMHVKGINPGAESISPGFSECLIRPRNSSIEHQKIIAHVLPNITGDQPSNPVDISRWKHISNLNLADPDFNSPHRIEMLLGGDVYATLLRPGVLLGTNPGEPAAINTIFGWVINGPVDFRVPSVVNTYCTIMEPEPLEVSLKRLWELEEVPNESFANPDDIQCERLYAASVTRGENGRYTVALPFKIQKTEFPNSRDIAVRRFLLLENRLIRNPALQQEYVQFMRDYLDSNHMSRAPPLPENSVQNYYIPHHCILRPDSSSTKLRVVFDASAKASNGQISSRCC</sequence>
<dbReference type="AlphaFoldDB" id="A0A8J6LDU9"/>
<reference evidence="2" key="2">
    <citation type="submission" date="2021-08" db="EMBL/GenBank/DDBJ databases">
        <authorList>
            <person name="Eriksson T."/>
        </authorList>
    </citation>
    <scope>NUCLEOTIDE SEQUENCE</scope>
    <source>
        <strain evidence="2">Stoneville</strain>
        <tissue evidence="2">Whole head</tissue>
    </source>
</reference>
<reference evidence="2" key="1">
    <citation type="journal article" date="2020" name="J Insects Food Feed">
        <title>The yellow mealworm (Tenebrio molitor) genome: a resource for the emerging insects as food and feed industry.</title>
        <authorList>
            <person name="Eriksson T."/>
            <person name="Andere A."/>
            <person name="Kelstrup H."/>
            <person name="Emery V."/>
            <person name="Picard C."/>
        </authorList>
    </citation>
    <scope>NUCLEOTIDE SEQUENCE</scope>
    <source>
        <strain evidence="2">Stoneville</strain>
        <tissue evidence="2">Whole head</tissue>
    </source>
</reference>